<dbReference type="RefSeq" id="WP_005522781.1">
    <property type="nucleotide sequence ID" value="NZ_CAJPQJ010000011.1"/>
</dbReference>
<dbReference type="Proteomes" id="UP000249886">
    <property type="component" value="Unassembled WGS sequence"/>
</dbReference>
<proteinExistence type="predicted"/>
<dbReference type="EMBL" id="UARK01000011">
    <property type="protein sequence ID" value="SPW28615.1"/>
    <property type="molecule type" value="Genomic_DNA"/>
</dbReference>
<gene>
    <name evidence="2" type="ORF">NCTC10254_01561</name>
</gene>
<protein>
    <submittedName>
        <fullName evidence="2">Uncharacterized protein</fullName>
    </submittedName>
</protein>
<evidence type="ECO:0000313" key="3">
    <source>
        <dbReference type="Proteomes" id="UP000249886"/>
    </source>
</evidence>
<name>A0A6H9XBU0_9CORY</name>
<dbReference type="AlphaFoldDB" id="A0A6H9XBU0"/>
<evidence type="ECO:0000313" key="2">
    <source>
        <dbReference type="EMBL" id="SPW28615.1"/>
    </source>
</evidence>
<comment type="caution">
    <text evidence="2">The sequence shown here is derived from an EMBL/GenBank/DDBJ whole genome shotgun (WGS) entry which is preliminary data.</text>
</comment>
<dbReference type="GeneID" id="84573585"/>
<evidence type="ECO:0000256" key="1">
    <source>
        <dbReference type="SAM" id="MobiDB-lite"/>
    </source>
</evidence>
<organism evidence="2 3">
    <name type="scientific">Corynebacterium matruchotii</name>
    <dbReference type="NCBI Taxonomy" id="43768"/>
    <lineage>
        <taxon>Bacteria</taxon>
        <taxon>Bacillati</taxon>
        <taxon>Actinomycetota</taxon>
        <taxon>Actinomycetes</taxon>
        <taxon>Mycobacteriales</taxon>
        <taxon>Corynebacteriaceae</taxon>
        <taxon>Corynebacterium</taxon>
    </lineage>
</organism>
<feature type="region of interest" description="Disordered" evidence="1">
    <location>
        <begin position="1"/>
        <end position="29"/>
    </location>
</feature>
<sequence>MSFTSFHPDAHFTHEPATPLPTPGLSASHTAQALTQFQSRLGSALTHTDDSVADHLTQLHRFISDQTRIDADTSQSLGGGRSCSR</sequence>
<accession>A0A6H9XBU0</accession>
<reference evidence="2 3" key="1">
    <citation type="submission" date="2018-06" db="EMBL/GenBank/DDBJ databases">
        <authorList>
            <consortium name="Pathogen Informatics"/>
            <person name="Doyle S."/>
        </authorList>
    </citation>
    <scope>NUCLEOTIDE SEQUENCE [LARGE SCALE GENOMIC DNA]</scope>
    <source>
        <strain evidence="2 3">NCTC10254</strain>
    </source>
</reference>